<dbReference type="GO" id="GO:0004402">
    <property type="term" value="F:histone acetyltransferase activity"/>
    <property type="evidence" value="ECO:0007669"/>
    <property type="project" value="InterPro"/>
</dbReference>
<dbReference type="EMBL" id="JAIZAY010000018">
    <property type="protein sequence ID" value="KAJ8024346.1"/>
    <property type="molecule type" value="Genomic_DNA"/>
</dbReference>
<feature type="chain" id="PRO_5040366301" evidence="1">
    <location>
        <begin position="18"/>
        <end position="370"/>
    </location>
</feature>
<dbReference type="Pfam" id="PF12660">
    <property type="entry name" value="zf-TFIIIC"/>
    <property type="match status" value="1"/>
</dbReference>
<keyword evidence="4" id="KW-1185">Reference proteome</keyword>
<dbReference type="PANTHER" id="PTHR15496:SF2">
    <property type="entry name" value="GENERAL TRANSCRIPTION FACTOR 3C POLYPEPTIDE 4"/>
    <property type="match status" value="1"/>
</dbReference>
<feature type="domain" description="Transcription factor IIIC putative zinc-finger" evidence="2">
    <location>
        <begin position="282"/>
        <end position="362"/>
    </location>
</feature>
<sequence length="370" mass="42208">MKAQHIILFLLSIPTLEEELASPVVLSRCVQNSLHTVPSSGLYSCPSFAISCSQDGSLQKVQPCYANNELSAKVDLFEKHPPIGPAHRGCTMTASGVYLSTLTYNHVARSTNLFLRQFADDTLIIDKLKDRTVPLYLKVDCIEFIRCQYMKGEGTDFPWVSTHGDLQAWLDKDGELDEYRLQMKRYLLIFQHSKLAHITMKKRQGSNNKSDVDGLAKKISDCEEQLMLLRMCSALEKVTSEDVNELSVKLMCDWLRTNQTCYTENVKDLVEKILSHPVIRNMKSSQCHEICYLCGEKILFQNLWEDSCSNGHLWKRCNLTLLLCQIKTRSCSWCTSKSLYPTDEDCSWVRTLLKQQCVFCSGVYVHQSAT</sequence>
<feature type="signal peptide" evidence="1">
    <location>
        <begin position="1"/>
        <end position="17"/>
    </location>
</feature>
<dbReference type="InterPro" id="IPR024764">
    <property type="entry name" value="TFIIIC_Znf"/>
</dbReference>
<reference evidence="3" key="1">
    <citation type="submission" date="2021-10" db="EMBL/GenBank/DDBJ databases">
        <title>Tropical sea cucumber genome reveals ecological adaptation and Cuvierian tubules defense mechanism.</title>
        <authorList>
            <person name="Chen T."/>
        </authorList>
    </citation>
    <scope>NUCLEOTIDE SEQUENCE</scope>
    <source>
        <strain evidence="3">Nanhai2018</strain>
        <tissue evidence="3">Muscle</tissue>
    </source>
</reference>
<dbReference type="InterPro" id="IPR044230">
    <property type="entry name" value="GTF3C4"/>
</dbReference>
<dbReference type="GO" id="GO:0000127">
    <property type="term" value="C:transcription factor TFIIIC complex"/>
    <property type="evidence" value="ECO:0007669"/>
    <property type="project" value="InterPro"/>
</dbReference>
<gene>
    <name evidence="3" type="ORF">HOLleu_34240</name>
</gene>
<dbReference type="AlphaFoldDB" id="A0A9Q0YRX3"/>
<evidence type="ECO:0000259" key="2">
    <source>
        <dbReference type="Pfam" id="PF12660"/>
    </source>
</evidence>
<evidence type="ECO:0000313" key="3">
    <source>
        <dbReference type="EMBL" id="KAJ8024346.1"/>
    </source>
</evidence>
<proteinExistence type="predicted"/>
<dbReference type="Proteomes" id="UP001152320">
    <property type="component" value="Chromosome 18"/>
</dbReference>
<accession>A0A9Q0YRX3</accession>
<keyword evidence="1" id="KW-0732">Signal</keyword>
<organism evidence="3 4">
    <name type="scientific">Holothuria leucospilota</name>
    <name type="common">Black long sea cucumber</name>
    <name type="synonym">Mertensiothuria leucospilota</name>
    <dbReference type="NCBI Taxonomy" id="206669"/>
    <lineage>
        <taxon>Eukaryota</taxon>
        <taxon>Metazoa</taxon>
        <taxon>Echinodermata</taxon>
        <taxon>Eleutherozoa</taxon>
        <taxon>Echinozoa</taxon>
        <taxon>Holothuroidea</taxon>
        <taxon>Aspidochirotacea</taxon>
        <taxon>Aspidochirotida</taxon>
        <taxon>Holothuriidae</taxon>
        <taxon>Holothuria</taxon>
    </lineage>
</organism>
<comment type="caution">
    <text evidence="3">The sequence shown here is derived from an EMBL/GenBank/DDBJ whole genome shotgun (WGS) entry which is preliminary data.</text>
</comment>
<dbReference type="PANTHER" id="PTHR15496">
    <property type="entry name" value="GENERAL TRANSCRIPTION FACTOR 3C POLYPEPTIDE 4 FAMILY"/>
    <property type="match status" value="1"/>
</dbReference>
<dbReference type="GO" id="GO:0006384">
    <property type="term" value="P:transcription initiation at RNA polymerase III promoter"/>
    <property type="evidence" value="ECO:0007669"/>
    <property type="project" value="InterPro"/>
</dbReference>
<name>A0A9Q0YRX3_HOLLE</name>
<evidence type="ECO:0000313" key="4">
    <source>
        <dbReference type="Proteomes" id="UP001152320"/>
    </source>
</evidence>
<evidence type="ECO:0000256" key="1">
    <source>
        <dbReference type="SAM" id="SignalP"/>
    </source>
</evidence>
<protein>
    <submittedName>
        <fullName evidence="3">General transcription factor 3C polypeptide 4</fullName>
    </submittedName>
</protein>
<dbReference type="OrthoDB" id="6021743at2759"/>